<evidence type="ECO:0000256" key="2">
    <source>
        <dbReference type="ARBA" id="ARBA00010617"/>
    </source>
</evidence>
<dbReference type="CDD" id="cd00302">
    <property type="entry name" value="cytochrome_P450"/>
    <property type="match status" value="1"/>
</dbReference>
<keyword evidence="5 7" id="KW-0408">Iron</keyword>
<evidence type="ECO:0000256" key="4">
    <source>
        <dbReference type="ARBA" id="ARBA00022723"/>
    </source>
</evidence>
<dbReference type="Pfam" id="PF00067">
    <property type="entry name" value="p450"/>
    <property type="match status" value="1"/>
</dbReference>
<dbReference type="PRINTS" id="PR00465">
    <property type="entry name" value="EP450IV"/>
</dbReference>
<evidence type="ECO:0000313" key="10">
    <source>
        <dbReference type="Proteomes" id="UP000236546"/>
    </source>
</evidence>
<dbReference type="AlphaFoldDB" id="A0A2K0T3A7"/>
<comment type="similarity">
    <text evidence="2">Belongs to the cytochrome P450 family.</text>
</comment>
<keyword evidence="3 7" id="KW-0349">Heme</keyword>
<dbReference type="GO" id="GO:0016705">
    <property type="term" value="F:oxidoreductase activity, acting on paired donors, with incorporation or reduction of molecular oxygen"/>
    <property type="evidence" value="ECO:0007669"/>
    <property type="project" value="InterPro"/>
</dbReference>
<dbReference type="GO" id="GO:0020037">
    <property type="term" value="F:heme binding"/>
    <property type="evidence" value="ECO:0007669"/>
    <property type="project" value="InterPro"/>
</dbReference>
<dbReference type="PANTHER" id="PTHR24304">
    <property type="entry name" value="CYTOCHROME P450 FAMILY 7"/>
    <property type="match status" value="1"/>
</dbReference>
<dbReference type="PANTHER" id="PTHR24304:SF2">
    <property type="entry name" value="24-HYDROXYCHOLESTEROL 7-ALPHA-HYDROXYLASE"/>
    <property type="match status" value="1"/>
</dbReference>
<dbReference type="SUPFAM" id="SSF48264">
    <property type="entry name" value="Cytochrome P450"/>
    <property type="match status" value="1"/>
</dbReference>
<dbReference type="Proteomes" id="UP000236546">
    <property type="component" value="Unassembled WGS sequence"/>
</dbReference>
<organism evidence="9 10">
    <name type="scientific">Trichoderma gamsii</name>
    <dbReference type="NCBI Taxonomy" id="398673"/>
    <lineage>
        <taxon>Eukaryota</taxon>
        <taxon>Fungi</taxon>
        <taxon>Dikarya</taxon>
        <taxon>Ascomycota</taxon>
        <taxon>Pezizomycotina</taxon>
        <taxon>Sordariomycetes</taxon>
        <taxon>Hypocreomycetidae</taxon>
        <taxon>Hypocreales</taxon>
        <taxon>Hypocreaceae</taxon>
        <taxon>Trichoderma</taxon>
    </lineage>
</organism>
<feature type="transmembrane region" description="Helical" evidence="8">
    <location>
        <begin position="14"/>
        <end position="34"/>
    </location>
</feature>
<dbReference type="OrthoDB" id="1055148at2759"/>
<evidence type="ECO:0000256" key="1">
    <source>
        <dbReference type="ARBA" id="ARBA00001971"/>
    </source>
</evidence>
<dbReference type="GO" id="GO:0005506">
    <property type="term" value="F:iron ion binding"/>
    <property type="evidence" value="ECO:0007669"/>
    <property type="project" value="InterPro"/>
</dbReference>
<evidence type="ECO:0000313" key="9">
    <source>
        <dbReference type="EMBL" id="PNP40007.1"/>
    </source>
</evidence>
<dbReference type="InterPro" id="IPR002403">
    <property type="entry name" value="Cyt_P450_E_grp-IV"/>
</dbReference>
<keyword evidence="6" id="KW-0560">Oxidoreductase</keyword>
<dbReference type="InterPro" id="IPR050529">
    <property type="entry name" value="CYP450_sterol_14alpha_dmase"/>
</dbReference>
<protein>
    <recommendedName>
        <fullName evidence="11">Cytochrome P450 6A1</fullName>
    </recommendedName>
</protein>
<keyword evidence="8" id="KW-0812">Transmembrane</keyword>
<dbReference type="InterPro" id="IPR001128">
    <property type="entry name" value="Cyt_P450"/>
</dbReference>
<gene>
    <name evidence="9" type="ORF">TGAMA5MH_07929</name>
</gene>
<evidence type="ECO:0000256" key="8">
    <source>
        <dbReference type="SAM" id="Phobius"/>
    </source>
</evidence>
<dbReference type="EMBL" id="MTYH01000073">
    <property type="protein sequence ID" value="PNP40007.1"/>
    <property type="molecule type" value="Genomic_DNA"/>
</dbReference>
<evidence type="ECO:0000256" key="5">
    <source>
        <dbReference type="ARBA" id="ARBA00023004"/>
    </source>
</evidence>
<keyword evidence="8" id="KW-0472">Membrane</keyword>
<name>A0A2K0T3A7_9HYPO</name>
<evidence type="ECO:0000256" key="7">
    <source>
        <dbReference type="PIRSR" id="PIRSR602403-1"/>
    </source>
</evidence>
<feature type="transmembrane region" description="Helical" evidence="8">
    <location>
        <begin position="274"/>
        <end position="301"/>
    </location>
</feature>
<evidence type="ECO:0008006" key="11">
    <source>
        <dbReference type="Google" id="ProtNLM"/>
    </source>
</evidence>
<comment type="cofactor">
    <cofactor evidence="1 7">
        <name>heme</name>
        <dbReference type="ChEBI" id="CHEBI:30413"/>
    </cofactor>
</comment>
<dbReference type="InterPro" id="IPR036396">
    <property type="entry name" value="Cyt_P450_sf"/>
</dbReference>
<evidence type="ECO:0000256" key="3">
    <source>
        <dbReference type="ARBA" id="ARBA00022617"/>
    </source>
</evidence>
<keyword evidence="4 7" id="KW-0479">Metal-binding</keyword>
<dbReference type="GO" id="GO:0004497">
    <property type="term" value="F:monooxygenase activity"/>
    <property type="evidence" value="ECO:0007669"/>
    <property type="project" value="UniProtKB-KW"/>
</dbReference>
<proteinExistence type="inferred from homology"/>
<sequence length="499" mass="55615">MVSLVASILSPQNWSPSVLLLVATVAIFAVVRLSKRADFHSGAKWTDRGVPILGSLPFYTRRGDFLREGKERSANGHFNFFFGPYPIVAISGEAARSAYFTARGLDLSAGFKKLFSAGPDVDSLLGRNMATYFVTLFKRLTGKDHLATCLPYLNKDAHDTLSAIDTSVPMDPFVILHDLICKMTHRTVGCHDVAEDAELRAKTMKYYDMLDTSSAFSIMFPWLPTPTKMYKLWGGGKLHMLFLNLIQERRRTGRRAEDTMQILMDKGESDMVTAAFIIGALFAGLINTAIQAAWIICYLAYDPIWYAKVQAEVDAAVATHRISEHQTPADVLQTLSIDAWESEFPSLDLGVQDSIRLNLMGASMRQNISGKDIVLGDTGVIIPKNAFAVYSISDVHMDETVYKNPGRWDPSRYLSDRGEDKKKQHGYVGWGSGLHPCLGMRIAKMELSVSTATFVAMFNFKAVDKLGNPRTEPLPGYNCNDLQARRMTDTVYLKCEPRF</sequence>
<reference evidence="9 10" key="1">
    <citation type="submission" date="2017-02" db="EMBL/GenBank/DDBJ databases">
        <title>Genomes of Trichoderma spp. with biocontrol activity.</title>
        <authorList>
            <person name="Gardiner D."/>
            <person name="Kazan K."/>
            <person name="Vos C."/>
            <person name="Harvey P."/>
        </authorList>
    </citation>
    <scope>NUCLEOTIDE SEQUENCE [LARGE SCALE GENOMIC DNA]</scope>
    <source>
        <strain evidence="9 10">A5MH</strain>
    </source>
</reference>
<keyword evidence="6" id="KW-0503">Monooxygenase</keyword>
<dbReference type="Gene3D" id="1.10.630.10">
    <property type="entry name" value="Cytochrome P450"/>
    <property type="match status" value="1"/>
</dbReference>
<evidence type="ECO:0000256" key="6">
    <source>
        <dbReference type="ARBA" id="ARBA00023033"/>
    </source>
</evidence>
<comment type="caution">
    <text evidence="9">The sequence shown here is derived from an EMBL/GenBank/DDBJ whole genome shotgun (WGS) entry which is preliminary data.</text>
</comment>
<feature type="binding site" description="axial binding residue" evidence="7">
    <location>
        <position position="437"/>
    </location>
    <ligand>
        <name>heme</name>
        <dbReference type="ChEBI" id="CHEBI:30413"/>
    </ligand>
    <ligandPart>
        <name>Fe</name>
        <dbReference type="ChEBI" id="CHEBI:18248"/>
    </ligandPart>
</feature>
<keyword evidence="8" id="KW-1133">Transmembrane helix</keyword>
<accession>A0A2K0T3A7</accession>